<keyword evidence="2" id="KW-0175">Coiled coil</keyword>
<reference evidence="5" key="1">
    <citation type="journal article" date="2020" name="mSystems">
        <title>Genome- and Community-Level Interaction Insights into Carbon Utilization and Element Cycling Functions of Hydrothermarchaeota in Hydrothermal Sediment.</title>
        <authorList>
            <person name="Zhou Z."/>
            <person name="Liu Y."/>
            <person name="Xu W."/>
            <person name="Pan J."/>
            <person name="Luo Z.H."/>
            <person name="Li M."/>
        </authorList>
    </citation>
    <scope>NUCLEOTIDE SEQUENCE [LARGE SCALE GENOMIC DNA]</scope>
    <source>
        <strain evidence="5">SpSt-754</strain>
    </source>
</reference>
<comment type="caution">
    <text evidence="5">The sequence shown here is derived from an EMBL/GenBank/DDBJ whole genome shotgun (WGS) entry which is preliminary data.</text>
</comment>
<feature type="coiled-coil region" evidence="2">
    <location>
        <begin position="146"/>
        <end position="173"/>
    </location>
</feature>
<evidence type="ECO:0000313" key="5">
    <source>
        <dbReference type="EMBL" id="HGB36412.1"/>
    </source>
</evidence>
<proteinExistence type="predicted"/>
<dbReference type="InterPro" id="IPR020557">
    <property type="entry name" value="Fumarate_lyase_CS"/>
</dbReference>
<evidence type="ECO:0000259" key="4">
    <source>
        <dbReference type="Pfam" id="PF10415"/>
    </source>
</evidence>
<dbReference type="InterPro" id="IPR022761">
    <property type="entry name" value="Fumarate_lyase_N"/>
</dbReference>
<dbReference type="GO" id="GO:0008797">
    <property type="term" value="F:aspartate ammonia-lyase activity"/>
    <property type="evidence" value="ECO:0007669"/>
    <property type="project" value="TreeGrafter"/>
</dbReference>
<dbReference type="InterPro" id="IPR008948">
    <property type="entry name" value="L-Aspartase-like"/>
</dbReference>
<dbReference type="InterPro" id="IPR018951">
    <property type="entry name" value="Fumarase_C_C"/>
</dbReference>
<dbReference type="GO" id="GO:0006099">
    <property type="term" value="P:tricarboxylic acid cycle"/>
    <property type="evidence" value="ECO:0007669"/>
    <property type="project" value="InterPro"/>
</dbReference>
<dbReference type="PROSITE" id="PS00163">
    <property type="entry name" value="FUMARATE_LYASES"/>
    <property type="match status" value="1"/>
</dbReference>
<evidence type="ECO:0000259" key="3">
    <source>
        <dbReference type="Pfam" id="PF00206"/>
    </source>
</evidence>
<name>A0A7V3KPB7_UNCW3</name>
<dbReference type="GO" id="GO:0006531">
    <property type="term" value="P:aspartate metabolic process"/>
    <property type="evidence" value="ECO:0007669"/>
    <property type="project" value="TreeGrafter"/>
</dbReference>
<dbReference type="SUPFAM" id="SSF48557">
    <property type="entry name" value="L-aspartase-like"/>
    <property type="match status" value="1"/>
</dbReference>
<dbReference type="FunFam" id="1.20.200.10:FF:000001">
    <property type="entry name" value="Fumarate hydratase, mitochondrial"/>
    <property type="match status" value="1"/>
</dbReference>
<evidence type="ECO:0000256" key="1">
    <source>
        <dbReference type="ARBA" id="ARBA00023239"/>
    </source>
</evidence>
<dbReference type="InterPro" id="IPR000362">
    <property type="entry name" value="Fumarate_lyase_fam"/>
</dbReference>
<evidence type="ECO:0000256" key="2">
    <source>
        <dbReference type="SAM" id="Coils"/>
    </source>
</evidence>
<dbReference type="InterPro" id="IPR051546">
    <property type="entry name" value="Aspartate_Ammonia-Lyase"/>
</dbReference>
<dbReference type="Gene3D" id="1.10.40.30">
    <property type="entry name" value="Fumarase/aspartase (C-terminal domain)"/>
    <property type="match status" value="1"/>
</dbReference>
<dbReference type="InterPro" id="IPR024083">
    <property type="entry name" value="Fumarase/histidase_N"/>
</dbReference>
<dbReference type="FunFam" id="1.10.275.10:FF:000001">
    <property type="entry name" value="Fumarate hydratase, mitochondrial"/>
    <property type="match status" value="1"/>
</dbReference>
<organism evidence="5">
    <name type="scientific">candidate division WOR-3 bacterium</name>
    <dbReference type="NCBI Taxonomy" id="2052148"/>
    <lineage>
        <taxon>Bacteria</taxon>
        <taxon>Bacteria division WOR-3</taxon>
    </lineage>
</organism>
<protein>
    <submittedName>
        <fullName evidence="5">Aspartate ammonia-lyase</fullName>
    </submittedName>
</protein>
<dbReference type="PANTHER" id="PTHR42696:SF2">
    <property type="entry name" value="ASPARTATE AMMONIA-LYASE"/>
    <property type="match status" value="1"/>
</dbReference>
<feature type="domain" description="Fumarase C C-terminal" evidence="4">
    <location>
        <begin position="404"/>
        <end position="456"/>
    </location>
</feature>
<dbReference type="NCBIfam" id="NF008909">
    <property type="entry name" value="PRK12273.1"/>
    <property type="match status" value="1"/>
</dbReference>
<dbReference type="EMBL" id="DTGD01000221">
    <property type="protein sequence ID" value="HGB36412.1"/>
    <property type="molecule type" value="Genomic_DNA"/>
</dbReference>
<dbReference type="Gene3D" id="1.10.275.10">
    <property type="entry name" value="Fumarase/aspartase (N-terminal domain)"/>
    <property type="match status" value="1"/>
</dbReference>
<dbReference type="Pfam" id="PF00206">
    <property type="entry name" value="Lyase_1"/>
    <property type="match status" value="1"/>
</dbReference>
<dbReference type="PRINTS" id="PR00149">
    <property type="entry name" value="FUMRATELYASE"/>
</dbReference>
<gene>
    <name evidence="5" type="ORF">ENV38_05875</name>
</gene>
<dbReference type="PANTHER" id="PTHR42696">
    <property type="entry name" value="ASPARTATE AMMONIA-LYASE"/>
    <property type="match status" value="1"/>
</dbReference>
<keyword evidence="1 5" id="KW-0456">Lyase</keyword>
<accession>A0A7V3KPB7</accession>
<dbReference type="GO" id="GO:0005829">
    <property type="term" value="C:cytosol"/>
    <property type="evidence" value="ECO:0007669"/>
    <property type="project" value="TreeGrafter"/>
</dbReference>
<dbReference type="Gene3D" id="1.20.200.10">
    <property type="entry name" value="Fumarase/aspartase (Central domain)"/>
    <property type="match status" value="1"/>
</dbReference>
<feature type="domain" description="Fumarate lyase N-terminal" evidence="3">
    <location>
        <begin position="14"/>
        <end position="337"/>
    </location>
</feature>
<sequence>MRIERDLLGERFLPDDVYYGIQTLRALENFPLSGLRWPPVFIKSFALVKKACALVNMELGYLEKVKGDAIVKACDELIEGKLHDQILVDPFQGGAGTSTNMNFNEVIANRALELLGKKKGEYNYIHPLEHVNMHQSTNDVFPTASKVAFLLELRELETEIARLQEAFQEKEREFRSVVKLGRTELQDAVPITLGMEFSAYAEAVARDRWRIFKARERIKVVNLGGTAVGTGLGAPREYIFRITDVLRDLTGLNIARSENLVDATQNLDSIVEVSGLLKTYAVNLLKISNDLRLLSSGPDGGIAEIKLPAVQPGSTIMPGKVNPVIAEAVGQVSLRVMANDEIVSYAAGLGQLELNQFHPVLTYALLESLQLLKNVTRVFAEKCVKGITSNETRCKELVEKSKTIATVLVPILGYEKVKEIVEEAKRRGCTVIDLLIHDKIMEEEKVKELLSPKRMYKLGFTEEDLNEFKPQGD</sequence>
<dbReference type="AlphaFoldDB" id="A0A7V3KPB7"/>
<dbReference type="Pfam" id="PF10415">
    <property type="entry name" value="FumaraseC_C"/>
    <property type="match status" value="1"/>
</dbReference>
<dbReference type="CDD" id="cd01357">
    <property type="entry name" value="Aspartase"/>
    <property type="match status" value="1"/>
</dbReference>